<dbReference type="InterPro" id="IPR044624">
    <property type="entry name" value="Mbb1-like"/>
</dbReference>
<evidence type="ECO:0000313" key="2">
    <source>
        <dbReference type="EMBL" id="MEZ0475338.1"/>
    </source>
</evidence>
<organism evidence="2 3">
    <name type="scientific">Luteimonas salinilitoris</name>
    <dbReference type="NCBI Taxonomy" id="3237697"/>
    <lineage>
        <taxon>Bacteria</taxon>
        <taxon>Pseudomonadati</taxon>
        <taxon>Pseudomonadota</taxon>
        <taxon>Gammaproteobacteria</taxon>
        <taxon>Lysobacterales</taxon>
        <taxon>Lysobacteraceae</taxon>
        <taxon>Luteimonas</taxon>
    </lineage>
</organism>
<dbReference type="InterPro" id="IPR013360">
    <property type="entry name" value="Pilus_4_PilW"/>
</dbReference>
<keyword evidence="3" id="KW-1185">Reference proteome</keyword>
<accession>A0ABV4HT89</accession>
<protein>
    <submittedName>
        <fullName evidence="2">Type IV pilus biogenesis/stability protein PilW</fullName>
    </submittedName>
</protein>
<comment type="caution">
    <text evidence="2">The sequence shown here is derived from an EMBL/GenBank/DDBJ whole genome shotgun (WGS) entry which is preliminary data.</text>
</comment>
<evidence type="ECO:0000256" key="1">
    <source>
        <dbReference type="SAM" id="MobiDB-lite"/>
    </source>
</evidence>
<dbReference type="PANTHER" id="PTHR44917">
    <property type="entry name" value="PROTEIN HIGH CHLOROPHYLL FLUORESCENT 107"/>
    <property type="match status" value="1"/>
</dbReference>
<feature type="region of interest" description="Disordered" evidence="1">
    <location>
        <begin position="30"/>
        <end position="55"/>
    </location>
</feature>
<gene>
    <name evidence="2" type="primary">pilW</name>
    <name evidence="2" type="ORF">AB6713_12040</name>
</gene>
<dbReference type="Proteomes" id="UP001566331">
    <property type="component" value="Unassembled WGS sequence"/>
</dbReference>
<name>A0ABV4HT89_9GAMM</name>
<dbReference type="PANTHER" id="PTHR44917:SF1">
    <property type="entry name" value="PROTEIN HIGH CHLOROPHYLL FLUORESCENT 107"/>
    <property type="match status" value="1"/>
</dbReference>
<proteinExistence type="predicted"/>
<reference evidence="2 3" key="1">
    <citation type="submission" date="2024-07" db="EMBL/GenBank/DDBJ databases">
        <title>Luteimonas salilacus sp. nov., isolated from the shore soil of Salt Lake in Tibet of China.</title>
        <authorList>
            <person name="Zhang X."/>
            <person name="Li A."/>
        </authorList>
    </citation>
    <scope>NUCLEOTIDE SEQUENCE [LARGE SCALE GENOMIC DNA]</scope>
    <source>
        <strain evidence="2 3">B3-2-R+30</strain>
    </source>
</reference>
<dbReference type="Pfam" id="PF13428">
    <property type="entry name" value="TPR_14"/>
    <property type="match status" value="1"/>
</dbReference>
<dbReference type="SUPFAM" id="SSF48452">
    <property type="entry name" value="TPR-like"/>
    <property type="match status" value="1"/>
</dbReference>
<dbReference type="SMART" id="SM00028">
    <property type="entry name" value="TPR"/>
    <property type="match status" value="4"/>
</dbReference>
<dbReference type="Gene3D" id="1.25.40.10">
    <property type="entry name" value="Tetratricopeptide repeat domain"/>
    <property type="match status" value="1"/>
</dbReference>
<dbReference type="PROSITE" id="PS51257">
    <property type="entry name" value="PROKAR_LIPOPROTEIN"/>
    <property type="match status" value="1"/>
</dbReference>
<evidence type="ECO:0000313" key="3">
    <source>
        <dbReference type="Proteomes" id="UP001566331"/>
    </source>
</evidence>
<dbReference type="RefSeq" id="WP_370562754.1">
    <property type="nucleotide sequence ID" value="NZ_JBFWIB010000002.1"/>
</dbReference>
<sequence>MPLRSALVLGLLAVLLSTACSRLSFVKPSARRGDSEQVAPRYDVSGTAESRRRSENRLRLARAGQALANGEPDAAEKLLREALKADPGDPEALTLMALLESRRGRSQEAGGYYAKAAELAPASGRAQNNYGAWLCGNGRAAEAMAYFDRALAAPGYSEPASALANAGACAEAAGQPGRIERDLRAALSLQPTNAVALSAMAEYQYRKGSYLEARAFSQRRLAAAPASADVLLLASQIEERLGDRAAADRYRQRLGKEFPQALSAQPGDSRQP</sequence>
<dbReference type="InterPro" id="IPR019734">
    <property type="entry name" value="TPR_rpt"/>
</dbReference>
<dbReference type="InterPro" id="IPR011990">
    <property type="entry name" value="TPR-like_helical_dom_sf"/>
</dbReference>
<dbReference type="NCBIfam" id="TIGR02521">
    <property type="entry name" value="type_IV_pilW"/>
    <property type="match status" value="1"/>
</dbReference>
<dbReference type="EMBL" id="JBFWIC010000015">
    <property type="protein sequence ID" value="MEZ0475338.1"/>
    <property type="molecule type" value="Genomic_DNA"/>
</dbReference>